<keyword evidence="2" id="KW-1185">Reference proteome</keyword>
<dbReference type="OrthoDB" id="416454at2759"/>
<name>A0A8J1XZD9_OWEFU</name>
<evidence type="ECO:0000313" key="2">
    <source>
        <dbReference type="Proteomes" id="UP000749559"/>
    </source>
</evidence>
<proteinExistence type="predicted"/>
<protein>
    <submittedName>
        <fullName evidence="1">Uncharacterized protein</fullName>
    </submittedName>
</protein>
<accession>A0A8J1XZD9</accession>
<dbReference type="AlphaFoldDB" id="A0A8J1XZD9"/>
<reference evidence="1" key="1">
    <citation type="submission" date="2022-03" db="EMBL/GenBank/DDBJ databases">
        <authorList>
            <person name="Martin C."/>
        </authorList>
    </citation>
    <scope>NUCLEOTIDE SEQUENCE</scope>
</reference>
<dbReference type="EMBL" id="CAIIXF020000001">
    <property type="protein sequence ID" value="CAH1773554.1"/>
    <property type="molecule type" value="Genomic_DNA"/>
</dbReference>
<organism evidence="1 2">
    <name type="scientific">Owenia fusiformis</name>
    <name type="common">Polychaete worm</name>
    <dbReference type="NCBI Taxonomy" id="6347"/>
    <lineage>
        <taxon>Eukaryota</taxon>
        <taxon>Metazoa</taxon>
        <taxon>Spiralia</taxon>
        <taxon>Lophotrochozoa</taxon>
        <taxon>Annelida</taxon>
        <taxon>Polychaeta</taxon>
        <taxon>Sedentaria</taxon>
        <taxon>Canalipalpata</taxon>
        <taxon>Sabellida</taxon>
        <taxon>Oweniida</taxon>
        <taxon>Oweniidae</taxon>
        <taxon>Owenia</taxon>
    </lineage>
</organism>
<dbReference type="PANTHER" id="PTHR35352:SF1">
    <property type="entry name" value="COILED-COIL DOMAIN-CONTAINING PROTEIN 150"/>
    <property type="match status" value="1"/>
</dbReference>
<gene>
    <name evidence="1" type="ORF">OFUS_LOCUS1134</name>
</gene>
<dbReference type="Proteomes" id="UP000749559">
    <property type="component" value="Unassembled WGS sequence"/>
</dbReference>
<evidence type="ECO:0000313" key="1">
    <source>
        <dbReference type="EMBL" id="CAH1773554.1"/>
    </source>
</evidence>
<sequence>MSRQVIPPTRSPVSSPQQTINLLQKRLYSAEEDAMHLVGTLQQMGFRTNQSAVQGDGQEVLSPYQPRIVENEVLKKNYESLVSRVCRTESVIQTLKMNLAAVQAERDLGQRKNYEASEKLALASDAYQTEIQNLTRELVKSRKECKEAQEVRNKCQDDVRRLKEALEISSTAKVEYSAAAEDLKYGKNKLVRRVAELKEELSREMGLRASLEESHNTLMTRVHEMEDIVEAERNEVKSLSSDCTALRREAAKWQDAEQKQQVLRAQQEEQLTAFFNENAKQKKIIEEMEEDKKCVKTEFGKMKVQYKGLNAQLEQMKKFTEEKHSTQGQLEHENKQLHEALRTAAEENAKLIANYETQLVAAKEKVTTSNQQQETVEILKQELIRESKEKAHFQQLCEKLQGELNEINGEHVSVERESKETIDELNHEIHDLKQKLKFLEEEKQQAFKEKETLLDEINQAVDSMTEERAKLQAETEVKQLELDTLQEAKFQLEEENARLLERMGQVEQTQNSQQQIEKTMSDILEQKNKLAYDKGKLQSRVEQLESQLQSLATTHTNSVQQRNTFNTLQGKYTKSQSDYNAANIKIQRLESQLKQLSAIGERKEQDFSMALQSRDEAIREVNKLRDVVESTDGREKQKIVNLERNLLESKEDSRKLASSLDGIIQSHNQLQQAMETLQTDLGKKDSQIAQLKNEKNLSQNSLRQMQTEIDTLQDRLVSMETLETTEITPLREALETCKSDNIKMANSLDGVMHSNRQLQVKLHKLEDELAKKTYQLEDTISARKNEQDTMKQEICSYEERMTALKQQLNKDRDKSLKKTNKEVVEVKRQLDELCSKNGDLSRANTELRHKITELEYLIRNDKERINKQKAQLEHLNKVRKQQEDSLKTYKSLSNEIDELERAKQEYIKKNEDQVGHISIFRIYQEE</sequence>
<comment type="caution">
    <text evidence="1">The sequence shown here is derived from an EMBL/GenBank/DDBJ whole genome shotgun (WGS) entry which is preliminary data.</text>
</comment>
<dbReference type="InterPro" id="IPR038807">
    <property type="entry name" value="CCDC150"/>
</dbReference>
<dbReference type="PANTHER" id="PTHR35352">
    <property type="entry name" value="COILED-COIL DOMAIN-CONTAINING PROTEIN 150"/>
    <property type="match status" value="1"/>
</dbReference>